<keyword evidence="5 7" id="KW-0408">Iron</keyword>
<evidence type="ECO:0000256" key="4">
    <source>
        <dbReference type="ARBA" id="ARBA00023002"/>
    </source>
</evidence>
<dbReference type="Pfam" id="PF00067">
    <property type="entry name" value="p450"/>
    <property type="match status" value="1"/>
</dbReference>
<accession>A0A0F0GGR3</accession>
<dbReference type="Gene3D" id="1.10.630.10">
    <property type="entry name" value="Cytochrome P450"/>
    <property type="match status" value="1"/>
</dbReference>
<dbReference type="InterPro" id="IPR001128">
    <property type="entry name" value="Cyt_P450"/>
</dbReference>
<comment type="similarity">
    <text evidence="1 7">Belongs to the cytochrome P450 family.</text>
</comment>
<dbReference type="InterPro" id="IPR017972">
    <property type="entry name" value="Cyt_P450_CS"/>
</dbReference>
<feature type="non-terminal residue" evidence="8">
    <location>
        <position position="1"/>
    </location>
</feature>
<comment type="caution">
    <text evidence="8">The sequence shown here is derived from an EMBL/GenBank/DDBJ whole genome shotgun (WGS) entry which is preliminary data.</text>
</comment>
<dbReference type="EMBL" id="JYJG01000553">
    <property type="protein sequence ID" value="KJK33312.1"/>
    <property type="molecule type" value="Genomic_DNA"/>
</dbReference>
<keyword evidence="3 7" id="KW-0479">Metal-binding</keyword>
<keyword evidence="9" id="KW-1185">Reference proteome</keyword>
<evidence type="ECO:0000256" key="7">
    <source>
        <dbReference type="RuleBase" id="RU000461"/>
    </source>
</evidence>
<evidence type="ECO:0000313" key="8">
    <source>
        <dbReference type="EMBL" id="KJK33312.1"/>
    </source>
</evidence>
<dbReference type="PANTHER" id="PTHR46696:SF1">
    <property type="entry name" value="CYTOCHROME P450 YJIB-RELATED"/>
    <property type="match status" value="1"/>
</dbReference>
<keyword evidence="2 7" id="KW-0349">Heme</keyword>
<dbReference type="InterPro" id="IPR002397">
    <property type="entry name" value="Cyt_P450_B"/>
</dbReference>
<dbReference type="Proteomes" id="UP000033393">
    <property type="component" value="Unassembled WGS sequence"/>
</dbReference>
<dbReference type="eggNOG" id="COG2124">
    <property type="taxonomic scope" value="Bacteria"/>
</dbReference>
<dbReference type="GO" id="GO:0004497">
    <property type="term" value="F:monooxygenase activity"/>
    <property type="evidence" value="ECO:0007669"/>
    <property type="project" value="UniProtKB-KW"/>
</dbReference>
<protein>
    <recommendedName>
        <fullName evidence="10">Cytochrome P450</fullName>
    </recommendedName>
</protein>
<dbReference type="PRINTS" id="PR00359">
    <property type="entry name" value="BP450"/>
</dbReference>
<sequence>LRDLAPVYYDDALDGWVLTRHADVTDVLRRTTVVRPSTATLMARLPQDVLEEMNPFIRRLDSSLPFSNRPSHTRLRKLMNRSFTPRAMEQRRTEVENTCRELLDGFTGGDFLAEVAYPFPSRVVMDLVGVPREDQQQLTRWGTDVMKTLGEGQYGTDPIAVAHASSAAMDDLMDYLRELIGVRRRSPRDDLISEQLRASDADLFGERGEWDSDDELVVNIISLINAGLETTANYLGNGTLALLRNPSQYQLLRTEPIATTAAEELLRYDSPAPIITPQLASEDMEVGGHRIKAGELIFPVLGAANRDPAKYTDPETLDLTRESAVTHLTFGAGIHYCIGAFLGRLEGQVMFPMLAGRFPDLRLDPRAGEPEFRPDPALRGLKELRLLTDQ</sequence>
<dbReference type="SUPFAM" id="SSF48264">
    <property type="entry name" value="Cytochrome P450"/>
    <property type="match status" value="1"/>
</dbReference>
<reference evidence="8 9" key="1">
    <citation type="submission" date="2015-02" db="EMBL/GenBank/DDBJ databases">
        <authorList>
            <person name="Ju K.-S."/>
            <person name="Doroghazi J.R."/>
            <person name="Metcalf W."/>
        </authorList>
    </citation>
    <scope>NUCLEOTIDE SEQUENCE [LARGE SCALE GENOMIC DNA]</scope>
    <source>
        <strain evidence="8 9">NRRL B-16140</strain>
    </source>
</reference>
<organism evidence="8 9">
    <name type="scientific">Lentzea aerocolonigenes</name>
    <name type="common">Lechevalieria aerocolonigenes</name>
    <name type="synonym">Saccharothrix aerocolonigenes</name>
    <dbReference type="NCBI Taxonomy" id="68170"/>
    <lineage>
        <taxon>Bacteria</taxon>
        <taxon>Bacillati</taxon>
        <taxon>Actinomycetota</taxon>
        <taxon>Actinomycetes</taxon>
        <taxon>Pseudonocardiales</taxon>
        <taxon>Pseudonocardiaceae</taxon>
        <taxon>Lentzea</taxon>
    </lineage>
</organism>
<evidence type="ECO:0000256" key="3">
    <source>
        <dbReference type="ARBA" id="ARBA00022723"/>
    </source>
</evidence>
<evidence type="ECO:0000313" key="9">
    <source>
        <dbReference type="Proteomes" id="UP000033393"/>
    </source>
</evidence>
<dbReference type="PROSITE" id="PS00086">
    <property type="entry name" value="CYTOCHROME_P450"/>
    <property type="match status" value="1"/>
</dbReference>
<dbReference type="RefSeq" id="WP_045318299.1">
    <property type="nucleotide sequence ID" value="NZ_JYJG01000553.1"/>
</dbReference>
<dbReference type="InterPro" id="IPR036396">
    <property type="entry name" value="Cyt_P450_sf"/>
</dbReference>
<dbReference type="AlphaFoldDB" id="A0A0F0GGR3"/>
<dbReference type="PANTHER" id="PTHR46696">
    <property type="entry name" value="P450, PUTATIVE (EUROFUNG)-RELATED"/>
    <property type="match status" value="1"/>
</dbReference>
<evidence type="ECO:0000256" key="1">
    <source>
        <dbReference type="ARBA" id="ARBA00010617"/>
    </source>
</evidence>
<dbReference type="GO" id="GO:0005506">
    <property type="term" value="F:iron ion binding"/>
    <property type="evidence" value="ECO:0007669"/>
    <property type="project" value="InterPro"/>
</dbReference>
<dbReference type="PATRIC" id="fig|68170.10.peg.2951"/>
<keyword evidence="6 7" id="KW-0503">Monooxygenase</keyword>
<evidence type="ECO:0000256" key="6">
    <source>
        <dbReference type="ARBA" id="ARBA00023033"/>
    </source>
</evidence>
<proteinExistence type="inferred from homology"/>
<name>A0A0F0GGR3_LENAE</name>
<dbReference type="CDD" id="cd20625">
    <property type="entry name" value="CYP164-like"/>
    <property type="match status" value="1"/>
</dbReference>
<gene>
    <name evidence="8" type="ORF">UK23_46625</name>
</gene>
<dbReference type="OrthoDB" id="3971765at2"/>
<evidence type="ECO:0000256" key="5">
    <source>
        <dbReference type="ARBA" id="ARBA00023004"/>
    </source>
</evidence>
<dbReference type="GO" id="GO:0016705">
    <property type="term" value="F:oxidoreductase activity, acting on paired donors, with incorporation or reduction of molecular oxygen"/>
    <property type="evidence" value="ECO:0007669"/>
    <property type="project" value="InterPro"/>
</dbReference>
<evidence type="ECO:0000256" key="2">
    <source>
        <dbReference type="ARBA" id="ARBA00022617"/>
    </source>
</evidence>
<dbReference type="GO" id="GO:0020037">
    <property type="term" value="F:heme binding"/>
    <property type="evidence" value="ECO:0007669"/>
    <property type="project" value="InterPro"/>
</dbReference>
<evidence type="ECO:0008006" key="10">
    <source>
        <dbReference type="Google" id="ProtNLM"/>
    </source>
</evidence>
<keyword evidence="4 7" id="KW-0560">Oxidoreductase</keyword>
<dbReference type="eggNOG" id="COG3319">
    <property type="taxonomic scope" value="Bacteria"/>
</dbReference>
<dbReference type="FunFam" id="1.10.630.10:FF:000018">
    <property type="entry name" value="Cytochrome P450 monooxygenase"/>
    <property type="match status" value="1"/>
</dbReference>